<keyword evidence="2" id="KW-0689">Ribosomal protein</keyword>
<dbReference type="GO" id="GO:0002181">
    <property type="term" value="P:cytoplasmic translation"/>
    <property type="evidence" value="ECO:0007669"/>
    <property type="project" value="TreeGrafter"/>
</dbReference>
<dbReference type="SUPFAM" id="SSF50104">
    <property type="entry name" value="Translation proteins SH3-like domain"/>
    <property type="match status" value="1"/>
</dbReference>
<evidence type="ECO:0000256" key="3">
    <source>
        <dbReference type="ARBA" id="ARBA00023274"/>
    </source>
</evidence>
<evidence type="ECO:0000256" key="1">
    <source>
        <dbReference type="ARBA" id="ARBA00010592"/>
    </source>
</evidence>
<evidence type="ECO:0000313" key="5">
    <source>
        <dbReference type="EMBL" id="KAK4535069.1"/>
    </source>
</evidence>
<keyword evidence="6" id="KW-1185">Reference proteome</keyword>
<proteinExistence type="inferred from homology"/>
<dbReference type="InterPro" id="IPR041997">
    <property type="entry name" value="Ribosomal_eL6_KOW"/>
</dbReference>
<gene>
    <name evidence="5" type="ORF">CDCA_CDCA03G1094</name>
</gene>
<dbReference type="GO" id="GO:0000027">
    <property type="term" value="P:ribosomal large subunit assembly"/>
    <property type="evidence" value="ECO:0007669"/>
    <property type="project" value="TreeGrafter"/>
</dbReference>
<dbReference type="PANTHER" id="PTHR10715">
    <property type="entry name" value="60S RIBOSOMAL PROTEIN L6"/>
    <property type="match status" value="1"/>
</dbReference>
<dbReference type="GO" id="GO:0003723">
    <property type="term" value="F:RNA binding"/>
    <property type="evidence" value="ECO:0007669"/>
    <property type="project" value="TreeGrafter"/>
</dbReference>
<keyword evidence="3" id="KW-0687">Ribonucleoprotein</keyword>
<accession>A0AAV9ISE0</accession>
<name>A0AAV9ISE0_CYACA</name>
<evidence type="ECO:0000256" key="4">
    <source>
        <dbReference type="SAM" id="MobiDB-lite"/>
    </source>
</evidence>
<comment type="similarity">
    <text evidence="1">Belongs to the eukaryotic ribosomal protein eL6 family.</text>
</comment>
<evidence type="ECO:0008006" key="7">
    <source>
        <dbReference type="Google" id="ProtNLM"/>
    </source>
</evidence>
<feature type="region of interest" description="Disordered" evidence="4">
    <location>
        <begin position="139"/>
        <end position="162"/>
    </location>
</feature>
<dbReference type="CDD" id="cd13156">
    <property type="entry name" value="KOW_RPL6"/>
    <property type="match status" value="1"/>
</dbReference>
<organism evidence="5 6">
    <name type="scientific">Cyanidium caldarium</name>
    <name type="common">Red alga</name>
    <dbReference type="NCBI Taxonomy" id="2771"/>
    <lineage>
        <taxon>Eukaryota</taxon>
        <taxon>Rhodophyta</taxon>
        <taxon>Bangiophyceae</taxon>
        <taxon>Cyanidiales</taxon>
        <taxon>Cyanidiaceae</taxon>
        <taxon>Cyanidium</taxon>
    </lineage>
</organism>
<dbReference type="FunFam" id="2.30.30.30:FF:000014">
    <property type="entry name" value="60S ribosomal protein L6"/>
    <property type="match status" value="1"/>
</dbReference>
<feature type="compositionally biased region" description="Basic and acidic residues" evidence="4">
    <location>
        <begin position="144"/>
        <end position="162"/>
    </location>
</feature>
<dbReference type="Pfam" id="PF01159">
    <property type="entry name" value="Ribosomal_L6e"/>
    <property type="match status" value="1"/>
</dbReference>
<dbReference type="GO" id="GO:0003735">
    <property type="term" value="F:structural constituent of ribosome"/>
    <property type="evidence" value="ECO:0007669"/>
    <property type="project" value="InterPro"/>
</dbReference>
<dbReference type="AlphaFoldDB" id="A0AAV9ISE0"/>
<protein>
    <recommendedName>
        <fullName evidence="7">60S ribosomal protein L6</fullName>
    </recommendedName>
</protein>
<dbReference type="InterPro" id="IPR014722">
    <property type="entry name" value="Rib_uL2_dom2"/>
</dbReference>
<sequence>MTCRDTRNAKKQAASRAGVRRRPEYPTEYVRRPLPTGAKRRAQRQVTRLRPSLVPGTVVILLAGRFRGCRVVFLKQLPKSGLLLVSGPLVLNGVPLRRVNQAYVIATSTRVDVSEVDVTAIDDAWFTAGAAKQRAARRLQQKKRQAEAGEMDVDKPSEGRPPEKIALQKQVDNALLVSIKKETLLKEYLQSRFSLTKGQYPHQMKF</sequence>
<dbReference type="InterPro" id="IPR000915">
    <property type="entry name" value="60S_ribosomal_eL6"/>
</dbReference>
<dbReference type="PANTHER" id="PTHR10715:SF0">
    <property type="entry name" value="LARGE RIBOSOMAL SUBUNIT PROTEIN EL6"/>
    <property type="match status" value="1"/>
</dbReference>
<dbReference type="Proteomes" id="UP001301350">
    <property type="component" value="Unassembled WGS sequence"/>
</dbReference>
<comment type="caution">
    <text evidence="5">The sequence shown here is derived from an EMBL/GenBank/DDBJ whole genome shotgun (WGS) entry which is preliminary data.</text>
</comment>
<dbReference type="Gene3D" id="2.30.30.30">
    <property type="match status" value="1"/>
</dbReference>
<dbReference type="EMBL" id="JANCYW010000003">
    <property type="protein sequence ID" value="KAK4535069.1"/>
    <property type="molecule type" value="Genomic_DNA"/>
</dbReference>
<dbReference type="InterPro" id="IPR008991">
    <property type="entry name" value="Translation_prot_SH3-like_sf"/>
</dbReference>
<evidence type="ECO:0000256" key="2">
    <source>
        <dbReference type="ARBA" id="ARBA00022980"/>
    </source>
</evidence>
<feature type="region of interest" description="Disordered" evidence="4">
    <location>
        <begin position="1"/>
        <end position="26"/>
    </location>
</feature>
<dbReference type="GO" id="GO:0022625">
    <property type="term" value="C:cytosolic large ribosomal subunit"/>
    <property type="evidence" value="ECO:0007669"/>
    <property type="project" value="TreeGrafter"/>
</dbReference>
<evidence type="ECO:0000313" key="6">
    <source>
        <dbReference type="Proteomes" id="UP001301350"/>
    </source>
</evidence>
<reference evidence="5 6" key="1">
    <citation type="submission" date="2022-07" db="EMBL/GenBank/DDBJ databases">
        <title>Genome-wide signatures of adaptation to extreme environments.</title>
        <authorList>
            <person name="Cho C.H."/>
            <person name="Yoon H.S."/>
        </authorList>
    </citation>
    <scope>NUCLEOTIDE SEQUENCE [LARGE SCALE GENOMIC DNA]</scope>
    <source>
        <strain evidence="5 6">DBV 063 E5</strain>
    </source>
</reference>